<protein>
    <submittedName>
        <fullName evidence="1">Uncharacterized protein</fullName>
    </submittedName>
</protein>
<proteinExistence type="predicted"/>
<accession>A0AA88U8X4</accession>
<sequence>MADSTMTSAAPATNSNDLNKPFRFGGQNFKRWASKVLFYLKLMKVVWILTAKNPKKVDTKNMSEEELAEHEKYAAKWENDEEDCRNYLLNCLSDELYDYYSHTYNSAKRMWKALQQKYDTEEAGKKKYTCSRFFNYKMLENVSVVAQTHDLQMIVHEIISEGIKVDEQMQVAAIIDKLPNSWKEFQKGLRHKQSELSIVNLMARLQIEEEARKQDKKNEALANNTHANHVNSHQGNGNANGNGAKKEDNYCALCVCLVAYRIVWFKVNSVRFMVMAMATVLLIEKFTILEDGGHYNWWYLSHPNNYLN</sequence>
<evidence type="ECO:0000313" key="1">
    <source>
        <dbReference type="EMBL" id="KAK2974953.1"/>
    </source>
</evidence>
<dbReference type="PANTHER" id="PTHR47592:SF27">
    <property type="entry name" value="OS08G0421700 PROTEIN"/>
    <property type="match status" value="1"/>
</dbReference>
<dbReference type="EMBL" id="JAVXUO010002261">
    <property type="protein sequence ID" value="KAK2974953.1"/>
    <property type="molecule type" value="Genomic_DNA"/>
</dbReference>
<keyword evidence="2" id="KW-1185">Reference proteome</keyword>
<dbReference type="PANTHER" id="PTHR47592">
    <property type="entry name" value="PBF68 PROTEIN"/>
    <property type="match status" value="1"/>
</dbReference>
<dbReference type="Pfam" id="PF14223">
    <property type="entry name" value="Retrotran_gag_2"/>
    <property type="match status" value="1"/>
</dbReference>
<comment type="caution">
    <text evidence="1">The sequence shown here is derived from an EMBL/GenBank/DDBJ whole genome shotgun (WGS) entry which is preliminary data.</text>
</comment>
<reference evidence="1" key="1">
    <citation type="submission" date="2022-12" db="EMBL/GenBank/DDBJ databases">
        <title>Draft genome assemblies for two species of Escallonia (Escalloniales).</title>
        <authorList>
            <person name="Chanderbali A."/>
            <person name="Dervinis C."/>
            <person name="Anghel I."/>
            <person name="Soltis D."/>
            <person name="Soltis P."/>
            <person name="Zapata F."/>
        </authorList>
    </citation>
    <scope>NUCLEOTIDE SEQUENCE</scope>
    <source>
        <strain evidence="1">UCBG92.1500</strain>
        <tissue evidence="1">Leaf</tissue>
    </source>
</reference>
<dbReference type="AlphaFoldDB" id="A0AA88U8X4"/>
<evidence type="ECO:0000313" key="2">
    <source>
        <dbReference type="Proteomes" id="UP001187471"/>
    </source>
</evidence>
<organism evidence="1 2">
    <name type="scientific">Escallonia rubra</name>
    <dbReference type="NCBI Taxonomy" id="112253"/>
    <lineage>
        <taxon>Eukaryota</taxon>
        <taxon>Viridiplantae</taxon>
        <taxon>Streptophyta</taxon>
        <taxon>Embryophyta</taxon>
        <taxon>Tracheophyta</taxon>
        <taxon>Spermatophyta</taxon>
        <taxon>Magnoliopsida</taxon>
        <taxon>eudicotyledons</taxon>
        <taxon>Gunneridae</taxon>
        <taxon>Pentapetalae</taxon>
        <taxon>asterids</taxon>
        <taxon>campanulids</taxon>
        <taxon>Escalloniales</taxon>
        <taxon>Escalloniaceae</taxon>
        <taxon>Escallonia</taxon>
    </lineage>
</organism>
<dbReference type="Proteomes" id="UP001187471">
    <property type="component" value="Unassembled WGS sequence"/>
</dbReference>
<name>A0AA88U8X4_9ASTE</name>
<gene>
    <name evidence="1" type="ORF">RJ640_009112</name>
</gene>